<evidence type="ECO:0000256" key="1">
    <source>
        <dbReference type="SAM" id="MobiDB-lite"/>
    </source>
</evidence>
<protein>
    <submittedName>
        <fullName evidence="2">Uncharacterized protein</fullName>
    </submittedName>
</protein>
<evidence type="ECO:0000313" key="3">
    <source>
        <dbReference type="Proteomes" id="UP000717585"/>
    </source>
</evidence>
<keyword evidence="3" id="KW-1185">Reference proteome</keyword>
<feature type="compositionally biased region" description="Low complexity" evidence="1">
    <location>
        <begin position="170"/>
        <end position="187"/>
    </location>
</feature>
<dbReference type="AlphaFoldDB" id="A0A8J6EAP1"/>
<dbReference type="Proteomes" id="UP000717585">
    <property type="component" value="Unassembled WGS sequence"/>
</dbReference>
<feature type="compositionally biased region" description="Basic and acidic residues" evidence="1">
    <location>
        <begin position="201"/>
        <end position="213"/>
    </location>
</feature>
<sequence length="246" mass="26441">MIVQSSGFRSNYKAVWRPEAKLDGMTTQKAAQETVIARHSANARPHGPPPVCSNKTDNPFLPVAERMPARSVSNDSYGRGAEHPVPRPRPVTAAHTRRPPVAETVGTCVMVDYDPSVFRRSCPPPQLGRAHGVPRTVASGFVSGTSLTGCSVLGAATTIPDYSTSNGHTAPPQSRLSASLPSRPRSSGYVMNTGRTMAFEGPHERMERRRDHGFAPPSCPKIPPEFRGQESGFAKSWAVAGMQSRG</sequence>
<comment type="caution">
    <text evidence="2">The sequence shown here is derived from an EMBL/GenBank/DDBJ whole genome shotgun (WGS) entry which is preliminary data.</text>
</comment>
<reference evidence="2" key="1">
    <citation type="submission" date="2021-05" db="EMBL/GenBank/DDBJ databases">
        <title>A free-living protist that lacks canonical eukaryotic 1 DNA replication and segregation systems.</title>
        <authorList>
            <person name="Salas-Leiva D.E."/>
            <person name="Tromer E.C."/>
            <person name="Curtis B.A."/>
            <person name="Jerlstrom-Hultqvist J."/>
            <person name="Kolisko M."/>
            <person name="Yi Z."/>
            <person name="Salas-Leiva J.S."/>
            <person name="Gallot-Lavallee L."/>
            <person name="Kops G.J.P.L."/>
            <person name="Archibald J.M."/>
            <person name="Simpson A.G.B."/>
            <person name="Roger A.J."/>
        </authorList>
    </citation>
    <scope>NUCLEOTIDE SEQUENCE</scope>
    <source>
        <strain evidence="2">BICM</strain>
    </source>
</reference>
<name>A0A8J6EAP1_9EUKA</name>
<dbReference type="EMBL" id="JAHDYR010000012">
    <property type="protein sequence ID" value="KAG9394990.1"/>
    <property type="molecule type" value="Genomic_DNA"/>
</dbReference>
<organism evidence="2 3">
    <name type="scientific">Carpediemonas membranifera</name>
    <dbReference type="NCBI Taxonomy" id="201153"/>
    <lineage>
        <taxon>Eukaryota</taxon>
        <taxon>Metamonada</taxon>
        <taxon>Carpediemonas-like organisms</taxon>
        <taxon>Carpediemonas</taxon>
    </lineage>
</organism>
<feature type="region of interest" description="Disordered" evidence="1">
    <location>
        <begin position="71"/>
        <end position="96"/>
    </location>
</feature>
<proteinExistence type="predicted"/>
<evidence type="ECO:0000313" key="2">
    <source>
        <dbReference type="EMBL" id="KAG9394990.1"/>
    </source>
</evidence>
<feature type="region of interest" description="Disordered" evidence="1">
    <location>
        <begin position="161"/>
        <end position="228"/>
    </location>
</feature>
<gene>
    <name evidence="2" type="ORF">J8273_0198</name>
</gene>
<accession>A0A8J6EAP1</accession>